<proteinExistence type="predicted"/>
<evidence type="ECO:0000313" key="1">
    <source>
        <dbReference type="EMBL" id="QDU30818.1"/>
    </source>
</evidence>
<dbReference type="OrthoDB" id="285989at2"/>
<dbReference type="AlphaFoldDB" id="A0A517YKU2"/>
<name>A0A517YKU2_9BACT</name>
<accession>A0A517YKU2</accession>
<evidence type="ECO:0000313" key="2">
    <source>
        <dbReference type="Proteomes" id="UP000315017"/>
    </source>
</evidence>
<dbReference type="KEGG" id="aagg:ETAA8_59670"/>
<organism evidence="1 2">
    <name type="scientific">Anatilimnocola aggregata</name>
    <dbReference type="NCBI Taxonomy" id="2528021"/>
    <lineage>
        <taxon>Bacteria</taxon>
        <taxon>Pseudomonadati</taxon>
        <taxon>Planctomycetota</taxon>
        <taxon>Planctomycetia</taxon>
        <taxon>Pirellulales</taxon>
        <taxon>Pirellulaceae</taxon>
        <taxon>Anatilimnocola</taxon>
    </lineage>
</organism>
<gene>
    <name evidence="1" type="ORF">ETAA8_59670</name>
</gene>
<dbReference type="RefSeq" id="WP_145096892.1">
    <property type="nucleotide sequence ID" value="NZ_CP036274.1"/>
</dbReference>
<sequence>MVNYNESPLHPNIDQPHQFQIVRFDYRFDPDDWRNSFIDLVLRRGPVTRRLRFHRPQNLKIEEGFPLATGGLQLLDISHRQLDGLTVEVADFEATPGAITFYAANVIDLDKSDPISD</sequence>
<keyword evidence="2" id="KW-1185">Reference proteome</keyword>
<dbReference type="Proteomes" id="UP000315017">
    <property type="component" value="Chromosome"/>
</dbReference>
<protein>
    <submittedName>
        <fullName evidence="1">Uncharacterized protein</fullName>
    </submittedName>
</protein>
<reference evidence="1 2" key="1">
    <citation type="submission" date="2019-02" db="EMBL/GenBank/DDBJ databases">
        <title>Deep-cultivation of Planctomycetes and their phenomic and genomic characterization uncovers novel biology.</title>
        <authorList>
            <person name="Wiegand S."/>
            <person name="Jogler M."/>
            <person name="Boedeker C."/>
            <person name="Pinto D."/>
            <person name="Vollmers J."/>
            <person name="Rivas-Marin E."/>
            <person name="Kohn T."/>
            <person name="Peeters S.H."/>
            <person name="Heuer A."/>
            <person name="Rast P."/>
            <person name="Oberbeckmann S."/>
            <person name="Bunk B."/>
            <person name="Jeske O."/>
            <person name="Meyerdierks A."/>
            <person name="Storesund J.E."/>
            <person name="Kallscheuer N."/>
            <person name="Luecker S."/>
            <person name="Lage O.M."/>
            <person name="Pohl T."/>
            <person name="Merkel B.J."/>
            <person name="Hornburger P."/>
            <person name="Mueller R.-W."/>
            <person name="Bruemmer F."/>
            <person name="Labrenz M."/>
            <person name="Spormann A.M."/>
            <person name="Op den Camp H."/>
            <person name="Overmann J."/>
            <person name="Amann R."/>
            <person name="Jetten M.S.M."/>
            <person name="Mascher T."/>
            <person name="Medema M.H."/>
            <person name="Devos D.P."/>
            <person name="Kaster A.-K."/>
            <person name="Ovreas L."/>
            <person name="Rohde M."/>
            <person name="Galperin M.Y."/>
            <person name="Jogler C."/>
        </authorList>
    </citation>
    <scope>NUCLEOTIDE SEQUENCE [LARGE SCALE GENOMIC DNA]</scope>
    <source>
        <strain evidence="1 2">ETA_A8</strain>
    </source>
</reference>
<dbReference type="EMBL" id="CP036274">
    <property type="protein sequence ID" value="QDU30818.1"/>
    <property type="molecule type" value="Genomic_DNA"/>
</dbReference>